<dbReference type="RefSeq" id="WP_266000005.1">
    <property type="nucleotide sequence ID" value="NZ_JAPJDN010000034.1"/>
</dbReference>
<dbReference type="InterPro" id="IPR052513">
    <property type="entry name" value="Thioester_dehydratase-like"/>
</dbReference>
<comment type="caution">
    <text evidence="3">The sequence shown here is derived from an EMBL/GenBank/DDBJ whole genome shotgun (WGS) entry which is preliminary data.</text>
</comment>
<dbReference type="Gene3D" id="6.10.30.10">
    <property type="match status" value="1"/>
</dbReference>
<protein>
    <submittedName>
        <fullName evidence="3">OB-fold domain-containing protein</fullName>
    </submittedName>
</protein>
<name>A0ABT3SM01_9MYCO</name>
<dbReference type="InterPro" id="IPR012340">
    <property type="entry name" value="NA-bd_OB-fold"/>
</dbReference>
<sequence length="135" mass="15451">MSDHWFLPEGIPEWQQPFWDSLKQRSIRIQRCASCKAFRHIPKELCAQCHSASFTWEPVSGRGVIYTYTIVHRAPTPAYQEEAPYAIVHGAMEEGFRMVATMTGTELDSVEIGMPVRVVYTDLSPQWTIVEFQSA</sequence>
<feature type="domain" description="ChsH2 C-terminal OB-fold" evidence="1">
    <location>
        <begin position="56"/>
        <end position="120"/>
    </location>
</feature>
<dbReference type="SUPFAM" id="SSF50249">
    <property type="entry name" value="Nucleic acid-binding proteins"/>
    <property type="match status" value="1"/>
</dbReference>
<dbReference type="Pfam" id="PF01796">
    <property type="entry name" value="OB_ChsH2_C"/>
    <property type="match status" value="1"/>
</dbReference>
<organism evidence="3 4">
    <name type="scientific">Mycobacterium pinniadriaticum</name>
    <dbReference type="NCBI Taxonomy" id="2994102"/>
    <lineage>
        <taxon>Bacteria</taxon>
        <taxon>Bacillati</taxon>
        <taxon>Actinomycetota</taxon>
        <taxon>Actinomycetes</taxon>
        <taxon>Mycobacteriales</taxon>
        <taxon>Mycobacteriaceae</taxon>
        <taxon>Mycobacterium</taxon>
    </lineage>
</organism>
<evidence type="ECO:0000259" key="1">
    <source>
        <dbReference type="Pfam" id="PF01796"/>
    </source>
</evidence>
<proteinExistence type="predicted"/>
<dbReference type="Proteomes" id="UP001300745">
    <property type="component" value="Unassembled WGS sequence"/>
</dbReference>
<dbReference type="InterPro" id="IPR002878">
    <property type="entry name" value="ChsH2_C"/>
</dbReference>
<reference evidence="3 4" key="1">
    <citation type="submission" date="2022-11" db="EMBL/GenBank/DDBJ databases">
        <title>Mycobacterium sp. nov.</title>
        <authorList>
            <person name="Papic B."/>
            <person name="Spicic S."/>
            <person name="Duvnjak S."/>
        </authorList>
    </citation>
    <scope>NUCLEOTIDE SEQUENCE [LARGE SCALE GENOMIC DNA]</scope>
    <source>
        <strain evidence="3 4">CVI_P4</strain>
    </source>
</reference>
<evidence type="ECO:0000313" key="3">
    <source>
        <dbReference type="EMBL" id="MCX2940183.1"/>
    </source>
</evidence>
<dbReference type="PANTHER" id="PTHR34075">
    <property type="entry name" value="BLR3430 PROTEIN"/>
    <property type="match status" value="1"/>
</dbReference>
<feature type="domain" description="ChsH2 rubredoxin-like zinc ribbon" evidence="2">
    <location>
        <begin position="19"/>
        <end position="54"/>
    </location>
</feature>
<evidence type="ECO:0000313" key="4">
    <source>
        <dbReference type="Proteomes" id="UP001300745"/>
    </source>
</evidence>
<gene>
    <name evidence="3" type="ORF">ORI27_26150</name>
</gene>
<evidence type="ECO:0000259" key="2">
    <source>
        <dbReference type="Pfam" id="PF12172"/>
    </source>
</evidence>
<dbReference type="PANTHER" id="PTHR34075:SF5">
    <property type="entry name" value="BLR3430 PROTEIN"/>
    <property type="match status" value="1"/>
</dbReference>
<keyword evidence="4" id="KW-1185">Reference proteome</keyword>
<dbReference type="Pfam" id="PF12172">
    <property type="entry name" value="zf-ChsH2"/>
    <property type="match status" value="1"/>
</dbReference>
<dbReference type="EMBL" id="JAPJDO010000034">
    <property type="protein sequence ID" value="MCX2940183.1"/>
    <property type="molecule type" value="Genomic_DNA"/>
</dbReference>
<accession>A0ABT3SM01</accession>
<dbReference type="InterPro" id="IPR022002">
    <property type="entry name" value="ChsH2_Znr"/>
</dbReference>